<reference evidence="2" key="1">
    <citation type="journal article" date="2015" name="Nature">
        <title>Complex archaea that bridge the gap between prokaryotes and eukaryotes.</title>
        <authorList>
            <person name="Spang A."/>
            <person name="Saw J.H."/>
            <person name="Jorgensen S.L."/>
            <person name="Zaremba-Niedzwiedzka K."/>
            <person name="Martijn J."/>
            <person name="Lind A.E."/>
            <person name="van Eijk R."/>
            <person name="Schleper C."/>
            <person name="Guy L."/>
            <person name="Ettema T.J."/>
        </authorList>
    </citation>
    <scope>NUCLEOTIDE SEQUENCE</scope>
</reference>
<organism evidence="2">
    <name type="scientific">marine sediment metagenome</name>
    <dbReference type="NCBI Taxonomy" id="412755"/>
    <lineage>
        <taxon>unclassified sequences</taxon>
        <taxon>metagenomes</taxon>
        <taxon>ecological metagenomes</taxon>
    </lineage>
</organism>
<keyword evidence="1" id="KW-0175">Coiled coil</keyword>
<comment type="caution">
    <text evidence="2">The sequence shown here is derived from an EMBL/GenBank/DDBJ whole genome shotgun (WGS) entry which is preliminary data.</text>
</comment>
<protein>
    <submittedName>
        <fullName evidence="2">Uncharacterized protein</fullName>
    </submittedName>
</protein>
<accession>A0A0F9TDP4</accession>
<name>A0A0F9TDP4_9ZZZZ</name>
<feature type="coiled-coil region" evidence="1">
    <location>
        <begin position="6"/>
        <end position="33"/>
    </location>
</feature>
<dbReference type="AlphaFoldDB" id="A0A0F9TDP4"/>
<proteinExistence type="predicted"/>
<evidence type="ECO:0000313" key="2">
    <source>
        <dbReference type="EMBL" id="KKN39608.1"/>
    </source>
</evidence>
<feature type="coiled-coil region" evidence="1">
    <location>
        <begin position="75"/>
        <end position="109"/>
    </location>
</feature>
<dbReference type="EMBL" id="LAZR01001754">
    <property type="protein sequence ID" value="KKN39608.1"/>
    <property type="molecule type" value="Genomic_DNA"/>
</dbReference>
<evidence type="ECO:0000256" key="1">
    <source>
        <dbReference type="SAM" id="Coils"/>
    </source>
</evidence>
<sequence>MSLDNIDNWDDELTELAEEAKKDKGRVKKIEIKEAIKKNKAYVKETKDAIKERDKKEYDELDVKWDGDTVSNYTIKDLKAATKEWNDRVAEIKKEMEEQKRENKRLAQLKVIKIDSNKVYMKLRDMNEKDYPIYDTIIRRAKSGRKHSYLESYINFINRYFKELVRDDK</sequence>
<gene>
    <name evidence="2" type="ORF">LCGC14_0741820</name>
</gene>